<sequence length="126" mass="13316">MARAKDHAIATGRSGVTPGGRRVMRIKSLSGEADAYGPIETKVARFGSVSLEHDPINTAEAAQNVERGRSALNRMGAALSAPGVKLDVARGVPLYHADPHHPDRLVRVLDGARQSGVLVDGEFKAL</sequence>
<dbReference type="Proteomes" id="UP000289411">
    <property type="component" value="Unassembled WGS sequence"/>
</dbReference>
<protein>
    <submittedName>
        <fullName evidence="2">Uncharacterized protein</fullName>
    </submittedName>
</protein>
<gene>
    <name evidence="2" type="ORF">D3272_12820</name>
</gene>
<dbReference type="RefSeq" id="WP_129219596.1">
    <property type="nucleotide sequence ID" value="NZ_QYBC01000010.1"/>
</dbReference>
<reference evidence="2 3" key="2">
    <citation type="submission" date="2019-02" db="EMBL/GenBank/DDBJ databases">
        <title>'Lichenibacterium ramalinii' gen. nov. sp. nov., 'Lichenibacterium minor' gen. nov. sp. nov.</title>
        <authorList>
            <person name="Pankratov T."/>
        </authorList>
    </citation>
    <scope>NUCLEOTIDE SEQUENCE [LARGE SCALE GENOMIC DNA]</scope>
    <source>
        <strain evidence="2 3">RmlP001</strain>
    </source>
</reference>
<dbReference type="AlphaFoldDB" id="A0A4Q2RE15"/>
<proteinExistence type="predicted"/>
<keyword evidence="3" id="KW-1185">Reference proteome</keyword>
<dbReference type="EMBL" id="QYBC01000010">
    <property type="protein sequence ID" value="RYB04334.1"/>
    <property type="molecule type" value="Genomic_DNA"/>
</dbReference>
<evidence type="ECO:0000313" key="2">
    <source>
        <dbReference type="EMBL" id="RYB04334.1"/>
    </source>
</evidence>
<feature type="region of interest" description="Disordered" evidence="1">
    <location>
        <begin position="1"/>
        <end position="23"/>
    </location>
</feature>
<accession>A0A4Q2RE15</accession>
<evidence type="ECO:0000256" key="1">
    <source>
        <dbReference type="SAM" id="MobiDB-lite"/>
    </source>
</evidence>
<evidence type="ECO:0000313" key="3">
    <source>
        <dbReference type="Proteomes" id="UP000289411"/>
    </source>
</evidence>
<comment type="caution">
    <text evidence="2">The sequence shown here is derived from an EMBL/GenBank/DDBJ whole genome shotgun (WGS) entry which is preliminary data.</text>
</comment>
<name>A0A4Q2RE15_9HYPH</name>
<organism evidence="2 3">
    <name type="scientific">Lichenibacterium ramalinae</name>
    <dbReference type="NCBI Taxonomy" id="2316527"/>
    <lineage>
        <taxon>Bacteria</taxon>
        <taxon>Pseudomonadati</taxon>
        <taxon>Pseudomonadota</taxon>
        <taxon>Alphaproteobacteria</taxon>
        <taxon>Hyphomicrobiales</taxon>
        <taxon>Lichenihabitantaceae</taxon>
        <taxon>Lichenibacterium</taxon>
    </lineage>
</organism>
<dbReference type="OrthoDB" id="8780697at2"/>
<reference evidence="2 3" key="1">
    <citation type="submission" date="2018-09" db="EMBL/GenBank/DDBJ databases">
        <authorList>
            <person name="Grouzdev D.S."/>
            <person name="Krutkina M.S."/>
        </authorList>
    </citation>
    <scope>NUCLEOTIDE SEQUENCE [LARGE SCALE GENOMIC DNA]</scope>
    <source>
        <strain evidence="2 3">RmlP001</strain>
    </source>
</reference>